<keyword evidence="2" id="KW-1133">Transmembrane helix</keyword>
<sequence>MNIEELVRDSLREQASRQTPPATGFADRVLAVRRRRTRRLATVAAAAVAVITVAVAVPLLEPGRTDVRPAEVIDGVVTHPDQWPPRDLIAAGGTALAAYYTADTVARTSVEGVFTRTYWLLDPRTNKYRKNTRWSYVAVAPGMHTAAVLEQNLPAHRIGILDLTTGKVERWIPVERGVGAVEFSHDGGRIVATTYDDNPDARTLSAVNADTGASDWLAPRGESSRTGFYPLDTATGNGTWSGLAKDTRVQSRQDFRFTRSGEQVYAQVLGDRDGSEQFYGLDGDKIAPPPEEKYLRADVDARLSPNRRLAALGLTKEVGGSPGKSYSTIRDPRTGKEITKVRGGHLLAWVDDRRLIAWERTTSLEETYLPRLVLVTIGSDKVVPLSGTYKDIYTKYWAPVFAER</sequence>
<evidence type="ECO:0000256" key="1">
    <source>
        <dbReference type="SAM" id="MobiDB-lite"/>
    </source>
</evidence>
<feature type="transmembrane region" description="Helical" evidence="2">
    <location>
        <begin position="40"/>
        <end position="60"/>
    </location>
</feature>
<dbReference type="SUPFAM" id="SSF50969">
    <property type="entry name" value="YVTN repeat-like/Quinoprotein amine dehydrogenase"/>
    <property type="match status" value="1"/>
</dbReference>
<dbReference type="InterPro" id="IPR015943">
    <property type="entry name" value="WD40/YVTN_repeat-like_dom_sf"/>
</dbReference>
<keyword evidence="2" id="KW-0812">Transmembrane</keyword>
<feature type="compositionally biased region" description="Basic and acidic residues" evidence="1">
    <location>
        <begin position="1"/>
        <end position="15"/>
    </location>
</feature>
<dbReference type="RefSeq" id="WP_369187202.1">
    <property type="nucleotide sequence ID" value="NZ_CP163431.1"/>
</dbReference>
<keyword evidence="2" id="KW-0472">Membrane</keyword>
<accession>A0AB39M2R9</accession>
<dbReference type="Gene3D" id="2.130.10.10">
    <property type="entry name" value="YVTN repeat-like/Quinoprotein amine dehydrogenase"/>
    <property type="match status" value="1"/>
</dbReference>
<dbReference type="AlphaFoldDB" id="A0AB39M2R9"/>
<gene>
    <name evidence="3" type="ORF">AB5J58_09770</name>
</gene>
<organism evidence="3">
    <name type="scientific">Streptomyces sp. R08</name>
    <dbReference type="NCBI Taxonomy" id="3238624"/>
    <lineage>
        <taxon>Bacteria</taxon>
        <taxon>Bacillati</taxon>
        <taxon>Actinomycetota</taxon>
        <taxon>Actinomycetes</taxon>
        <taxon>Kitasatosporales</taxon>
        <taxon>Streptomycetaceae</taxon>
        <taxon>Streptomyces</taxon>
    </lineage>
</organism>
<feature type="region of interest" description="Disordered" evidence="1">
    <location>
        <begin position="1"/>
        <end position="22"/>
    </location>
</feature>
<protein>
    <submittedName>
        <fullName evidence="3">YncE family protein</fullName>
    </submittedName>
</protein>
<evidence type="ECO:0000256" key="2">
    <source>
        <dbReference type="SAM" id="Phobius"/>
    </source>
</evidence>
<dbReference type="InterPro" id="IPR011044">
    <property type="entry name" value="Quino_amine_DH_bsu"/>
</dbReference>
<dbReference type="EMBL" id="CP163431">
    <property type="protein sequence ID" value="XDQ00448.1"/>
    <property type="molecule type" value="Genomic_DNA"/>
</dbReference>
<evidence type="ECO:0000313" key="3">
    <source>
        <dbReference type="EMBL" id="XDQ00448.1"/>
    </source>
</evidence>
<proteinExistence type="predicted"/>
<reference evidence="3" key="1">
    <citation type="submission" date="2024-07" db="EMBL/GenBank/DDBJ databases">
        <authorList>
            <person name="Yu S.T."/>
        </authorList>
    </citation>
    <scope>NUCLEOTIDE SEQUENCE</scope>
    <source>
        <strain evidence="3">R08</strain>
    </source>
</reference>
<name>A0AB39M2R9_9ACTN</name>